<sequence length="342" mass="39627">MEADYYYGSILEHNPDIQHVITGHPRGVTLSYNRKTFGGEAWERFHRYPDWGVTAIYQDMQNEFLGEAFSLYGHYNFYFFQRNVVVRVGQGIAYSTNPFDRESNFNNNAYGTRFLSSTFLKFNYVKENFYKGFGFHAGFSIIHYSNANLKAPNNSTNTFGLNAGVSYQLDYENLPEYTPIQEGENSKDYAEPIKYNIAFRFGVHESDVVGSGQFPFYIVSAFADKRINYKSTLQAGIDVMFLPFMKEFIKYRSIAFPEDGLSGDEDWKRVGLFVGHELRFNKVAFVSQLGYYVYYPFEFENRVYNRLGLKRYFLGDKVFASVTVRAHWAKAEGVEFGLGIRL</sequence>
<organism evidence="1 2">
    <name type="scientific">Patiriisocius marinistellae</name>
    <dbReference type="NCBI Taxonomy" id="2494560"/>
    <lineage>
        <taxon>Bacteria</taxon>
        <taxon>Pseudomonadati</taxon>
        <taxon>Bacteroidota</taxon>
        <taxon>Flavobacteriia</taxon>
        <taxon>Flavobacteriales</taxon>
        <taxon>Flavobacteriaceae</taxon>
        <taxon>Patiriisocius</taxon>
    </lineage>
</organism>
<dbReference type="Gene3D" id="2.40.160.20">
    <property type="match status" value="1"/>
</dbReference>
<protein>
    <recommendedName>
        <fullName evidence="3">Deacylase</fullName>
    </recommendedName>
</protein>
<evidence type="ECO:0008006" key="3">
    <source>
        <dbReference type="Google" id="ProtNLM"/>
    </source>
</evidence>
<reference evidence="1 2" key="1">
    <citation type="submission" date="2019-08" db="EMBL/GenBank/DDBJ databases">
        <title>Ulvibacter marinistellae sp. nov., isolated from a starfish, Patiria pectinifera.</title>
        <authorList>
            <person name="Kawano K."/>
            <person name="Ushijima N."/>
            <person name="Kihara M."/>
            <person name="Itoh H."/>
        </authorList>
    </citation>
    <scope>NUCLEOTIDE SEQUENCE [LARGE SCALE GENOMIC DNA]</scope>
    <source>
        <strain evidence="1 2">KK4</strain>
    </source>
</reference>
<evidence type="ECO:0000313" key="2">
    <source>
        <dbReference type="Proteomes" id="UP000326994"/>
    </source>
</evidence>
<proteinExistence type="predicted"/>
<dbReference type="InterPro" id="IPR018550">
    <property type="entry name" value="Lipid-A_deacylase-rel"/>
</dbReference>
<keyword evidence="2" id="KW-1185">Reference proteome</keyword>
<gene>
    <name evidence="1" type="ORF">ULMS_24320</name>
</gene>
<dbReference type="Pfam" id="PF09411">
    <property type="entry name" value="PagL"/>
    <property type="match status" value="1"/>
</dbReference>
<name>A0A5J4G091_9FLAO</name>
<comment type="caution">
    <text evidence="1">The sequence shown here is derived from an EMBL/GenBank/DDBJ whole genome shotgun (WGS) entry which is preliminary data.</text>
</comment>
<dbReference type="EMBL" id="BKCF01000005">
    <property type="protein sequence ID" value="GEQ86924.1"/>
    <property type="molecule type" value="Genomic_DNA"/>
</dbReference>
<evidence type="ECO:0000313" key="1">
    <source>
        <dbReference type="EMBL" id="GEQ86924.1"/>
    </source>
</evidence>
<accession>A0A5J4G091</accession>
<dbReference type="AlphaFoldDB" id="A0A5J4G091"/>
<dbReference type="Proteomes" id="UP000326994">
    <property type="component" value="Unassembled WGS sequence"/>
</dbReference>